<keyword evidence="1" id="KW-0808">Transferase</keyword>
<evidence type="ECO:0000313" key="2">
    <source>
        <dbReference type="Proteomes" id="UP000304953"/>
    </source>
</evidence>
<comment type="caution">
    <text evidence="1">The sequence shown here is derived from an EMBL/GenBank/DDBJ whole genome shotgun (WGS) entry which is preliminary data.</text>
</comment>
<dbReference type="Proteomes" id="UP000304953">
    <property type="component" value="Unassembled WGS sequence"/>
</dbReference>
<evidence type="ECO:0000313" key="1">
    <source>
        <dbReference type="EMBL" id="TGY97745.1"/>
    </source>
</evidence>
<reference evidence="1" key="1">
    <citation type="submission" date="2019-04" db="EMBL/GenBank/DDBJ databases">
        <title>Microbes associate with the intestines of laboratory mice.</title>
        <authorList>
            <person name="Navarre W."/>
            <person name="Wong E."/>
            <person name="Huang K."/>
            <person name="Tropini C."/>
            <person name="Ng K."/>
            <person name="Yu B."/>
        </authorList>
    </citation>
    <scope>NUCLEOTIDE SEQUENCE</scope>
    <source>
        <strain evidence="1">NM01_1-7b</strain>
    </source>
</reference>
<keyword evidence="1" id="KW-0418">Kinase</keyword>
<keyword evidence="2" id="KW-1185">Reference proteome</keyword>
<gene>
    <name evidence="1" type="ORF">E5329_03830</name>
</gene>
<proteinExistence type="predicted"/>
<organism evidence="1 2">
    <name type="scientific">Petralouisia muris</name>
    <dbReference type="NCBI Taxonomy" id="3032872"/>
    <lineage>
        <taxon>Bacteria</taxon>
        <taxon>Bacillati</taxon>
        <taxon>Bacillota</taxon>
        <taxon>Clostridia</taxon>
        <taxon>Lachnospirales</taxon>
        <taxon>Lachnospiraceae</taxon>
        <taxon>Petralouisia</taxon>
    </lineage>
</organism>
<protein>
    <submittedName>
        <fullName evidence="1">HAMP domain-containing histidine kinase</fullName>
    </submittedName>
</protein>
<dbReference type="EMBL" id="SRYA01000005">
    <property type="protein sequence ID" value="TGY97745.1"/>
    <property type="molecule type" value="Genomic_DNA"/>
</dbReference>
<sequence length="322" mass="36329">MRKKTLSLKMYSAWDTHWENDYVSMETAILFYPPFGRLHGHPYLPAKIKHQIVRLSETIRGREARMRRERDQTRELIAEIAHQMRTPLANMESYTELLVYQLSPTSAAQPGGSLEGVPTAQSGGSLERVPAAQPGGSLAIESCILALQASEEKLRFLTESFIKMARLQNHLIQIRKNLESLNATAVSAAGMVRKTAEEKKIDIKLEAEEEILAYHDPNWLGEAVYNLLDNSVKYSPEHTVIIIQIQKNEMYAQIKISDAGIGIQENEEAKIFQRFYRGANVGRQPGFGLGLYLVREIVLLHGGFVKAQRREKGLSISIFLPV</sequence>
<accession>A0AC61S189</accession>
<name>A0AC61S189_9FIRM</name>